<dbReference type="Proteomes" id="UP001149860">
    <property type="component" value="Chromosome"/>
</dbReference>
<evidence type="ECO:0000313" key="1">
    <source>
        <dbReference type="EMBL" id="XFD38973.1"/>
    </source>
</evidence>
<name>A0ACD5DCT3_9LACO</name>
<dbReference type="EMBL" id="CP168151">
    <property type="protein sequence ID" value="XFD38973.1"/>
    <property type="molecule type" value="Genomic_DNA"/>
</dbReference>
<gene>
    <name evidence="1" type="ORF">O0236_005930</name>
</gene>
<proteinExistence type="predicted"/>
<sequence length="217" mass="25927">MMKSVSRKQWLSGLCVILFSMSLAIFLTVNSVWLFDINMHTENLKTLTGLSFSQMHQEYLRIIDYLQNPFISQLNFKCFRSSAAGLLHFRDVRHLIMLNNVVLLILIPVMIICWRNLWRSKLTWLIMSPIKIVVTVFIMVVAMMMVNFNQVFIWFHELLFRNEDWIFDPDKDPVINMLPESLFLQLFLLFFVLFFLLAFLWYFLAKWQLKNAQNNGR</sequence>
<keyword evidence="2" id="KW-1185">Reference proteome</keyword>
<accession>A0ACD5DCT3</accession>
<protein>
    <submittedName>
        <fullName evidence="1">TIGR01906 family membrane protein</fullName>
    </submittedName>
</protein>
<reference evidence="1" key="1">
    <citation type="submission" date="2024-08" db="EMBL/GenBank/DDBJ databases">
        <title>Lentilactobacillus sp. nov., isolated from tree bark.</title>
        <authorList>
            <person name="Phuengjayaem S."/>
            <person name="Tanasupawat S."/>
        </authorList>
    </citation>
    <scope>NUCLEOTIDE SEQUENCE</scope>
    <source>
        <strain evidence="1">SPB1-3</strain>
    </source>
</reference>
<evidence type="ECO:0000313" key="2">
    <source>
        <dbReference type="Proteomes" id="UP001149860"/>
    </source>
</evidence>
<organism evidence="1 2">
    <name type="scientific">Lentilactobacillus terminaliae</name>
    <dbReference type="NCBI Taxonomy" id="3003483"/>
    <lineage>
        <taxon>Bacteria</taxon>
        <taxon>Bacillati</taxon>
        <taxon>Bacillota</taxon>
        <taxon>Bacilli</taxon>
        <taxon>Lactobacillales</taxon>
        <taxon>Lactobacillaceae</taxon>
        <taxon>Lentilactobacillus</taxon>
    </lineage>
</organism>